<dbReference type="InterPro" id="IPR017483">
    <property type="entry name" value="CHP03034"/>
</dbReference>
<gene>
    <name evidence="1" type="ORF">GN242_00960</name>
</gene>
<name>A0A6I6EAW0_9GAMM</name>
<proteinExistence type="predicted"/>
<evidence type="ECO:0000313" key="1">
    <source>
        <dbReference type="EMBL" id="QGU85878.1"/>
    </source>
</evidence>
<organism evidence="1 2">
    <name type="scientific">Erwinia sorbitola</name>
    <dbReference type="NCBI Taxonomy" id="2681984"/>
    <lineage>
        <taxon>Bacteria</taxon>
        <taxon>Pseudomonadati</taxon>
        <taxon>Pseudomonadota</taxon>
        <taxon>Gammaproteobacteria</taxon>
        <taxon>Enterobacterales</taxon>
        <taxon>Erwiniaceae</taxon>
        <taxon>Erwinia</taxon>
    </lineage>
</organism>
<dbReference type="AlphaFoldDB" id="A0A6I6EAW0"/>
<protein>
    <submittedName>
        <fullName evidence="1">DUF3289 family protein</fullName>
    </submittedName>
</protein>
<evidence type="ECO:0000313" key="2">
    <source>
        <dbReference type="Proteomes" id="UP000424752"/>
    </source>
</evidence>
<accession>A0A6I6EAW0</accession>
<dbReference type="KEGG" id="erwi:GN242_00960"/>
<dbReference type="Pfam" id="PF11692">
    <property type="entry name" value="DUF3289"/>
    <property type="match status" value="1"/>
</dbReference>
<reference evidence="1 2" key="1">
    <citation type="submission" date="2019-12" db="EMBL/GenBank/DDBJ databases">
        <title>Erwinia sp. nov., isolated from droppings of birds in the Qinghai-Tiebt plateau of China.</title>
        <authorList>
            <person name="Ge Y."/>
        </authorList>
    </citation>
    <scope>NUCLEOTIDE SEQUENCE [LARGE SCALE GENOMIC DNA]</scope>
    <source>
        <strain evidence="1 2">J780</strain>
    </source>
</reference>
<sequence>MARLQYPCVLFQSQRRMDDYNSRDMQYGDLTAQQLKTHFDLDIYDISKLKFKQFHFSRIWFLLQRYNKFGFKPFITNMEVTVEANGARNENEI</sequence>
<dbReference type="EMBL" id="CP046509">
    <property type="protein sequence ID" value="QGU85878.1"/>
    <property type="molecule type" value="Genomic_DNA"/>
</dbReference>
<dbReference type="RefSeq" id="WP_156286773.1">
    <property type="nucleotide sequence ID" value="NZ_CP046509.1"/>
</dbReference>
<dbReference type="Proteomes" id="UP000424752">
    <property type="component" value="Chromosome"/>
</dbReference>